<reference evidence="2" key="1">
    <citation type="journal article" date="2014" name="Int. J. Syst. Evol. Microbiol.">
        <title>Complete genome sequence of Corynebacterium casei LMG S-19264T (=DSM 44701T), isolated from a smear-ripened cheese.</title>
        <authorList>
            <consortium name="US DOE Joint Genome Institute (JGI-PGF)"/>
            <person name="Walter F."/>
            <person name="Albersmeier A."/>
            <person name="Kalinowski J."/>
            <person name="Ruckert C."/>
        </authorList>
    </citation>
    <scope>NUCLEOTIDE SEQUENCE</scope>
    <source>
        <strain evidence="2">CGMCC 1.12785</strain>
    </source>
</reference>
<organism evidence="2 3">
    <name type="scientific">Sediminivirga luteola</name>
    <dbReference type="NCBI Taxonomy" id="1774748"/>
    <lineage>
        <taxon>Bacteria</taxon>
        <taxon>Bacillati</taxon>
        <taxon>Actinomycetota</taxon>
        <taxon>Actinomycetes</taxon>
        <taxon>Micrococcales</taxon>
        <taxon>Brevibacteriaceae</taxon>
        <taxon>Sediminivirga</taxon>
    </lineage>
</organism>
<dbReference type="InterPro" id="IPR036873">
    <property type="entry name" value="Rhodanese-like_dom_sf"/>
</dbReference>
<evidence type="ECO:0000313" key="3">
    <source>
        <dbReference type="Proteomes" id="UP000616114"/>
    </source>
</evidence>
<sequence length="106" mass="11158">MAIAEVSPAELKAELDSGSVTLIDVREPDEHAAQAIPGARLVPMHDILSGTVQLPRDEPLVLHCKSGYRSGNVAEALSAAGYEQVRNLSGGIEAWAEAGLPVTSQR</sequence>
<dbReference type="AlphaFoldDB" id="A0A8J2TUR8"/>
<dbReference type="InterPro" id="IPR050229">
    <property type="entry name" value="GlpE_sulfurtransferase"/>
</dbReference>
<proteinExistence type="predicted"/>
<accession>A0A8J2TUR8</accession>
<dbReference type="InterPro" id="IPR001763">
    <property type="entry name" value="Rhodanese-like_dom"/>
</dbReference>
<gene>
    <name evidence="2" type="ORF">GCM10011333_00380</name>
</gene>
<dbReference type="PANTHER" id="PTHR43031">
    <property type="entry name" value="FAD-DEPENDENT OXIDOREDUCTASE"/>
    <property type="match status" value="1"/>
</dbReference>
<dbReference type="SUPFAM" id="SSF52821">
    <property type="entry name" value="Rhodanese/Cell cycle control phosphatase"/>
    <property type="match status" value="1"/>
</dbReference>
<comment type="caution">
    <text evidence="2">The sequence shown here is derived from an EMBL/GenBank/DDBJ whole genome shotgun (WGS) entry which is preliminary data.</text>
</comment>
<dbReference type="Gene3D" id="3.40.250.10">
    <property type="entry name" value="Rhodanese-like domain"/>
    <property type="match status" value="1"/>
</dbReference>
<dbReference type="PANTHER" id="PTHR43031:SF1">
    <property type="entry name" value="PYRIDINE NUCLEOTIDE-DISULPHIDE OXIDOREDUCTASE"/>
    <property type="match status" value="1"/>
</dbReference>
<keyword evidence="3" id="KW-1185">Reference proteome</keyword>
<reference evidence="2" key="2">
    <citation type="submission" date="2020-09" db="EMBL/GenBank/DDBJ databases">
        <authorList>
            <person name="Sun Q."/>
            <person name="Zhou Y."/>
        </authorList>
    </citation>
    <scope>NUCLEOTIDE SEQUENCE</scope>
    <source>
        <strain evidence="2">CGMCC 1.12785</strain>
    </source>
</reference>
<protein>
    <recommendedName>
        <fullName evidence="1">Rhodanese domain-containing protein</fullName>
    </recommendedName>
</protein>
<dbReference type="Proteomes" id="UP000616114">
    <property type="component" value="Unassembled WGS sequence"/>
</dbReference>
<feature type="domain" description="Rhodanese" evidence="1">
    <location>
        <begin position="16"/>
        <end position="104"/>
    </location>
</feature>
<dbReference type="EMBL" id="BMFY01000001">
    <property type="protein sequence ID" value="GGA01821.1"/>
    <property type="molecule type" value="Genomic_DNA"/>
</dbReference>
<evidence type="ECO:0000313" key="2">
    <source>
        <dbReference type="EMBL" id="GGA01821.1"/>
    </source>
</evidence>
<dbReference type="Pfam" id="PF00581">
    <property type="entry name" value="Rhodanese"/>
    <property type="match status" value="1"/>
</dbReference>
<name>A0A8J2TUR8_9MICO</name>
<dbReference type="SMART" id="SM00450">
    <property type="entry name" value="RHOD"/>
    <property type="match status" value="1"/>
</dbReference>
<dbReference type="RefSeq" id="WP_188548909.1">
    <property type="nucleotide sequence ID" value="NZ_BMFY01000001.1"/>
</dbReference>
<dbReference type="PROSITE" id="PS50206">
    <property type="entry name" value="RHODANESE_3"/>
    <property type="match status" value="1"/>
</dbReference>
<evidence type="ECO:0000259" key="1">
    <source>
        <dbReference type="PROSITE" id="PS50206"/>
    </source>
</evidence>
<dbReference type="CDD" id="cd00158">
    <property type="entry name" value="RHOD"/>
    <property type="match status" value="1"/>
</dbReference>